<proteinExistence type="predicted"/>
<dbReference type="PROSITE" id="PS51257">
    <property type="entry name" value="PROKAR_LIPOPROTEIN"/>
    <property type="match status" value="1"/>
</dbReference>
<accession>A0A2T2XBY7</accession>
<dbReference type="InterPro" id="IPR003156">
    <property type="entry name" value="DHHA1_dom"/>
</dbReference>
<dbReference type="EMBL" id="PXYW01000056">
    <property type="protein sequence ID" value="PSR31990.1"/>
    <property type="molecule type" value="Genomic_DNA"/>
</dbReference>
<dbReference type="InterPro" id="IPR052968">
    <property type="entry name" value="Nucleotide_metab_enz"/>
</dbReference>
<sequence>MERQKRGILITHQHCLDGATAAVVGISCGLTPIFCEPDRVVSTLESLLPEPGPVYLADVSIPSQHWERLRKSVTYLLDHHQSALPLQGDIKTTIDLRRCGSHLMYDYALGQGWLQPTPQWHRLIHAVERYDLWQPDHGEGQNLNRLFYAKGFPWFQQRFVWGWTPYVPSEGEELAVLIREEQEFVNHHLQRAELLYAGSYRIAGVFLEAEGPVNEVAHALLSQDVDLVLFLKPDGRVSARSSPKIDAARFMERQFAGGGHARAAGGRLPSDVVASPDTLHALLETIGPVLSATAL</sequence>
<evidence type="ECO:0000313" key="3">
    <source>
        <dbReference type="Proteomes" id="UP000242972"/>
    </source>
</evidence>
<dbReference type="InterPro" id="IPR038763">
    <property type="entry name" value="DHH_sf"/>
</dbReference>
<dbReference type="PANTHER" id="PTHR42146">
    <property type="entry name" value="3',5'-CYCLIC-NUCLEOTIDE PHOSPHODIESTERASE"/>
    <property type="match status" value="1"/>
</dbReference>
<feature type="domain" description="DHHA1" evidence="1">
    <location>
        <begin position="213"/>
        <end position="286"/>
    </location>
</feature>
<dbReference type="Proteomes" id="UP000242972">
    <property type="component" value="Unassembled WGS sequence"/>
</dbReference>
<dbReference type="GO" id="GO:0003676">
    <property type="term" value="F:nucleic acid binding"/>
    <property type="evidence" value="ECO:0007669"/>
    <property type="project" value="InterPro"/>
</dbReference>
<dbReference type="AlphaFoldDB" id="A0A2T2XBY7"/>
<dbReference type="PANTHER" id="PTHR42146:SF1">
    <property type="entry name" value="OLIGORIBONUCLEASE NRNB"/>
    <property type="match status" value="1"/>
</dbReference>
<dbReference type="SUPFAM" id="SSF64182">
    <property type="entry name" value="DHH phosphoesterases"/>
    <property type="match status" value="1"/>
</dbReference>
<comment type="caution">
    <text evidence="2">The sequence shown here is derived from an EMBL/GenBank/DDBJ whole genome shotgun (WGS) entry which is preliminary data.</text>
</comment>
<gene>
    <name evidence="2" type="ORF">C7B46_16240</name>
</gene>
<dbReference type="Gene3D" id="3.10.310.30">
    <property type="match status" value="1"/>
</dbReference>
<organism evidence="2 3">
    <name type="scientific">Sulfobacillus benefaciens</name>
    <dbReference type="NCBI Taxonomy" id="453960"/>
    <lineage>
        <taxon>Bacteria</taxon>
        <taxon>Bacillati</taxon>
        <taxon>Bacillota</taxon>
        <taxon>Clostridia</taxon>
        <taxon>Eubacteriales</taxon>
        <taxon>Clostridiales Family XVII. Incertae Sedis</taxon>
        <taxon>Sulfobacillus</taxon>
    </lineage>
</organism>
<dbReference type="Pfam" id="PF02272">
    <property type="entry name" value="DHHA1"/>
    <property type="match status" value="1"/>
</dbReference>
<protein>
    <submittedName>
        <fullName evidence="2">Phosphoesterase</fullName>
    </submittedName>
</protein>
<name>A0A2T2XBY7_9FIRM</name>
<evidence type="ECO:0000313" key="2">
    <source>
        <dbReference type="EMBL" id="PSR31990.1"/>
    </source>
</evidence>
<evidence type="ECO:0000259" key="1">
    <source>
        <dbReference type="Pfam" id="PF02272"/>
    </source>
</evidence>
<reference evidence="2 3" key="1">
    <citation type="journal article" date="2014" name="BMC Genomics">
        <title>Comparison of environmental and isolate Sulfobacillus genomes reveals diverse carbon, sulfur, nitrogen, and hydrogen metabolisms.</title>
        <authorList>
            <person name="Justice N.B."/>
            <person name="Norman A."/>
            <person name="Brown C.T."/>
            <person name="Singh A."/>
            <person name="Thomas B.C."/>
            <person name="Banfield J.F."/>
        </authorList>
    </citation>
    <scope>NUCLEOTIDE SEQUENCE [LARGE SCALE GENOMIC DNA]</scope>
    <source>
        <strain evidence="2">AMDSBA4</strain>
    </source>
</reference>